<protein>
    <submittedName>
        <fullName evidence="2">Uncharacterized protein</fullName>
    </submittedName>
</protein>
<evidence type="ECO:0000313" key="3">
    <source>
        <dbReference type="Proteomes" id="UP000007755"/>
    </source>
</evidence>
<name>F4WWK9_ACREC</name>
<feature type="compositionally biased region" description="Gly residues" evidence="1">
    <location>
        <begin position="69"/>
        <end position="78"/>
    </location>
</feature>
<evidence type="ECO:0000256" key="1">
    <source>
        <dbReference type="SAM" id="MobiDB-lite"/>
    </source>
</evidence>
<keyword evidence="3" id="KW-1185">Reference proteome</keyword>
<dbReference type="EMBL" id="GL888409">
    <property type="protein sequence ID" value="EGI61415.1"/>
    <property type="molecule type" value="Genomic_DNA"/>
</dbReference>
<feature type="compositionally biased region" description="Basic and acidic residues" evidence="1">
    <location>
        <begin position="37"/>
        <end position="52"/>
    </location>
</feature>
<proteinExistence type="predicted"/>
<gene>
    <name evidence="2" type="ORF">G5I_10323</name>
</gene>
<dbReference type="AlphaFoldDB" id="F4WWK9"/>
<organism evidence="3">
    <name type="scientific">Acromyrmex echinatior</name>
    <name type="common">Panamanian leafcutter ant</name>
    <name type="synonym">Acromyrmex octospinosus echinatior</name>
    <dbReference type="NCBI Taxonomy" id="103372"/>
    <lineage>
        <taxon>Eukaryota</taxon>
        <taxon>Metazoa</taxon>
        <taxon>Ecdysozoa</taxon>
        <taxon>Arthropoda</taxon>
        <taxon>Hexapoda</taxon>
        <taxon>Insecta</taxon>
        <taxon>Pterygota</taxon>
        <taxon>Neoptera</taxon>
        <taxon>Endopterygota</taxon>
        <taxon>Hymenoptera</taxon>
        <taxon>Apocrita</taxon>
        <taxon>Aculeata</taxon>
        <taxon>Formicoidea</taxon>
        <taxon>Formicidae</taxon>
        <taxon>Myrmicinae</taxon>
        <taxon>Acromyrmex</taxon>
    </lineage>
</organism>
<reference evidence="2" key="1">
    <citation type="submission" date="2011-02" db="EMBL/GenBank/DDBJ databases">
        <title>The genome of the leaf-cutting ant Acromyrmex echinatior suggests key adaptations to social evolution and fungus farming.</title>
        <authorList>
            <person name="Nygaard S."/>
            <person name="Zhang G."/>
        </authorList>
    </citation>
    <scope>NUCLEOTIDE SEQUENCE</scope>
</reference>
<evidence type="ECO:0000313" key="2">
    <source>
        <dbReference type="EMBL" id="EGI61415.1"/>
    </source>
</evidence>
<accession>F4WWK9</accession>
<sequence>MGRLAGNSIPNIVWIEMKADHKDPLGNRASENAGDGDQGRGKGVREGGEREGGSITSNAFRRAGITDEAGGGEGGGGNPSSVGRLRSRELSRCSWYLWSRSLCTGPTSKPTLVEAI</sequence>
<dbReference type="InParanoid" id="F4WWK9"/>
<dbReference type="Proteomes" id="UP000007755">
    <property type="component" value="Unassembled WGS sequence"/>
</dbReference>
<feature type="region of interest" description="Disordered" evidence="1">
    <location>
        <begin position="23"/>
        <end position="85"/>
    </location>
</feature>